<organism evidence="2 3">
    <name type="scientific">Ridgeia piscesae</name>
    <name type="common">Tubeworm</name>
    <dbReference type="NCBI Taxonomy" id="27915"/>
    <lineage>
        <taxon>Eukaryota</taxon>
        <taxon>Metazoa</taxon>
        <taxon>Spiralia</taxon>
        <taxon>Lophotrochozoa</taxon>
        <taxon>Annelida</taxon>
        <taxon>Polychaeta</taxon>
        <taxon>Sedentaria</taxon>
        <taxon>Canalipalpata</taxon>
        <taxon>Sabellida</taxon>
        <taxon>Siboglinidae</taxon>
        <taxon>Ridgeia</taxon>
    </lineage>
</organism>
<keyword evidence="3" id="KW-1185">Reference proteome</keyword>
<gene>
    <name evidence="2" type="ORF">NP493_1604g00030</name>
</gene>
<comment type="caution">
    <text evidence="2">The sequence shown here is derived from an EMBL/GenBank/DDBJ whole genome shotgun (WGS) entry which is preliminary data.</text>
</comment>
<evidence type="ECO:0000313" key="2">
    <source>
        <dbReference type="EMBL" id="KAK2161129.1"/>
    </source>
</evidence>
<feature type="compositionally biased region" description="Polar residues" evidence="1">
    <location>
        <begin position="43"/>
        <end position="70"/>
    </location>
</feature>
<evidence type="ECO:0000313" key="3">
    <source>
        <dbReference type="Proteomes" id="UP001209878"/>
    </source>
</evidence>
<evidence type="ECO:0000256" key="1">
    <source>
        <dbReference type="SAM" id="MobiDB-lite"/>
    </source>
</evidence>
<proteinExistence type="predicted"/>
<feature type="compositionally biased region" description="Polar residues" evidence="1">
    <location>
        <begin position="86"/>
        <end position="100"/>
    </location>
</feature>
<feature type="region of interest" description="Disordered" evidence="1">
    <location>
        <begin position="38"/>
        <end position="116"/>
    </location>
</feature>
<dbReference type="AlphaFoldDB" id="A0AAD9JY06"/>
<reference evidence="2" key="1">
    <citation type="journal article" date="2023" name="Mol. Biol. Evol.">
        <title>Third-Generation Sequencing Reveals the Adaptive Role of the Epigenome in Three Deep-Sea Polychaetes.</title>
        <authorList>
            <person name="Perez M."/>
            <person name="Aroh O."/>
            <person name="Sun Y."/>
            <person name="Lan Y."/>
            <person name="Juniper S.K."/>
            <person name="Young C.R."/>
            <person name="Angers B."/>
            <person name="Qian P.Y."/>
        </authorList>
    </citation>
    <scope>NUCLEOTIDE SEQUENCE</scope>
    <source>
        <strain evidence="2">R07B-5</strain>
    </source>
</reference>
<accession>A0AAD9JY06</accession>
<dbReference type="Proteomes" id="UP001209878">
    <property type="component" value="Unassembled WGS sequence"/>
</dbReference>
<sequence length="116" mass="12744">MALRPLLKSKVDELFRRWICDTETEAILLESLKNIKSDKVTSLPATTPRQPSPRIQLSTAASTPPCSPISTDRLGSPRGRNLFGSAKTSGRHGNQNSNSNDLKETLQLHTLHPVCP</sequence>
<dbReference type="EMBL" id="JAODUO010001603">
    <property type="protein sequence ID" value="KAK2161129.1"/>
    <property type="molecule type" value="Genomic_DNA"/>
</dbReference>
<name>A0AAD9JY06_RIDPI</name>
<protein>
    <submittedName>
        <fullName evidence="2">Uncharacterized protein</fullName>
    </submittedName>
</protein>